<protein>
    <submittedName>
        <fullName evidence="4">TetR family transcriptional regulator</fullName>
    </submittedName>
</protein>
<dbReference type="RefSeq" id="WP_132112470.1">
    <property type="nucleotide sequence ID" value="NZ_SLWS01000001.1"/>
</dbReference>
<dbReference type="PANTHER" id="PTHR30055">
    <property type="entry name" value="HTH-TYPE TRANSCRIPTIONAL REGULATOR RUTR"/>
    <property type="match status" value="1"/>
</dbReference>
<dbReference type="SUPFAM" id="SSF46689">
    <property type="entry name" value="Homeodomain-like"/>
    <property type="match status" value="1"/>
</dbReference>
<dbReference type="AlphaFoldDB" id="A0A4R2K263"/>
<proteinExistence type="predicted"/>
<accession>A0A4R2K263</accession>
<feature type="domain" description="HTH tetR-type" evidence="3">
    <location>
        <begin position="5"/>
        <end position="65"/>
    </location>
</feature>
<evidence type="ECO:0000256" key="2">
    <source>
        <dbReference type="PROSITE-ProRule" id="PRU00335"/>
    </source>
</evidence>
<evidence type="ECO:0000256" key="1">
    <source>
        <dbReference type="ARBA" id="ARBA00023125"/>
    </source>
</evidence>
<evidence type="ECO:0000259" key="3">
    <source>
        <dbReference type="PROSITE" id="PS50977"/>
    </source>
</evidence>
<gene>
    <name evidence="4" type="ORF">EV192_1011604</name>
</gene>
<name>A0A4R2K263_9PSEU</name>
<evidence type="ECO:0000313" key="4">
    <source>
        <dbReference type="EMBL" id="TCO65812.1"/>
    </source>
</evidence>
<dbReference type="Gene3D" id="1.10.357.10">
    <property type="entry name" value="Tetracycline Repressor, domain 2"/>
    <property type="match status" value="1"/>
</dbReference>
<dbReference type="InterPro" id="IPR001647">
    <property type="entry name" value="HTH_TetR"/>
</dbReference>
<evidence type="ECO:0000313" key="5">
    <source>
        <dbReference type="Proteomes" id="UP000295680"/>
    </source>
</evidence>
<dbReference type="PRINTS" id="PR00455">
    <property type="entry name" value="HTHTETR"/>
</dbReference>
<comment type="caution">
    <text evidence="4">The sequence shown here is derived from an EMBL/GenBank/DDBJ whole genome shotgun (WGS) entry which is preliminary data.</text>
</comment>
<keyword evidence="1 2" id="KW-0238">DNA-binding</keyword>
<reference evidence="4 5" key="1">
    <citation type="submission" date="2019-03" db="EMBL/GenBank/DDBJ databases">
        <title>Genomic Encyclopedia of Type Strains, Phase IV (KMG-IV): sequencing the most valuable type-strain genomes for metagenomic binning, comparative biology and taxonomic classification.</title>
        <authorList>
            <person name="Goeker M."/>
        </authorList>
    </citation>
    <scope>NUCLEOTIDE SEQUENCE [LARGE SCALE GENOMIC DNA]</scope>
    <source>
        <strain evidence="4 5">DSM 45934</strain>
    </source>
</reference>
<dbReference type="PROSITE" id="PS50977">
    <property type="entry name" value="HTH_TETR_2"/>
    <property type="match status" value="1"/>
</dbReference>
<dbReference type="InterPro" id="IPR050109">
    <property type="entry name" value="HTH-type_TetR-like_transc_reg"/>
</dbReference>
<dbReference type="OrthoDB" id="6077212at2"/>
<dbReference type="GO" id="GO:0000976">
    <property type="term" value="F:transcription cis-regulatory region binding"/>
    <property type="evidence" value="ECO:0007669"/>
    <property type="project" value="TreeGrafter"/>
</dbReference>
<sequence length="193" mass="21417">MPLTDESTVRILDAALEVYEEFGLRRSSVDDVARRAGLGRATVYRRFPQKGDLIAAVGLREVERFLDAVDVEISKAPSAEERMITGFVAVVRGLRRHPLLNRLLSSEPEAILPGLTLSGGPVIALARSYLVDKIRADQDAGLLPFFDAEPLAEMLARLIHSMVLTPEGCIPCEDEREMRAFARTYLVPWLNIS</sequence>
<dbReference type="InterPro" id="IPR009057">
    <property type="entry name" value="Homeodomain-like_sf"/>
</dbReference>
<dbReference type="EMBL" id="SLWS01000001">
    <property type="protein sequence ID" value="TCO65812.1"/>
    <property type="molecule type" value="Genomic_DNA"/>
</dbReference>
<dbReference type="Pfam" id="PF00440">
    <property type="entry name" value="TetR_N"/>
    <property type="match status" value="1"/>
</dbReference>
<dbReference type="GO" id="GO:0003700">
    <property type="term" value="F:DNA-binding transcription factor activity"/>
    <property type="evidence" value="ECO:0007669"/>
    <property type="project" value="TreeGrafter"/>
</dbReference>
<organism evidence="4 5">
    <name type="scientific">Actinocrispum wychmicini</name>
    <dbReference type="NCBI Taxonomy" id="1213861"/>
    <lineage>
        <taxon>Bacteria</taxon>
        <taxon>Bacillati</taxon>
        <taxon>Actinomycetota</taxon>
        <taxon>Actinomycetes</taxon>
        <taxon>Pseudonocardiales</taxon>
        <taxon>Pseudonocardiaceae</taxon>
        <taxon>Actinocrispum</taxon>
    </lineage>
</organism>
<keyword evidence="5" id="KW-1185">Reference proteome</keyword>
<dbReference type="Proteomes" id="UP000295680">
    <property type="component" value="Unassembled WGS sequence"/>
</dbReference>
<dbReference type="PANTHER" id="PTHR30055:SF153">
    <property type="entry name" value="HTH-TYPE TRANSCRIPTIONAL REPRESSOR RV3405C"/>
    <property type="match status" value="1"/>
</dbReference>
<feature type="DNA-binding region" description="H-T-H motif" evidence="2">
    <location>
        <begin position="28"/>
        <end position="47"/>
    </location>
</feature>